<protein>
    <submittedName>
        <fullName evidence="2">Uncharacterized protein</fullName>
    </submittedName>
</protein>
<dbReference type="EMBL" id="KZ678141">
    <property type="protein sequence ID" value="PSN62745.1"/>
    <property type="molecule type" value="Genomic_DNA"/>
</dbReference>
<keyword evidence="3" id="KW-1185">Reference proteome</keyword>
<gene>
    <name evidence="2" type="ORF">BS50DRAFT_128257</name>
</gene>
<feature type="region of interest" description="Disordered" evidence="1">
    <location>
        <begin position="1"/>
        <end position="142"/>
    </location>
</feature>
<evidence type="ECO:0000256" key="1">
    <source>
        <dbReference type="SAM" id="MobiDB-lite"/>
    </source>
</evidence>
<sequence>MPDPPSDNDTSKNSTLPSTWSSAAKAPSTTYTYAPSPASTGEMQFHHYQPAPASASSATSAFAPTAAQKKVSTARHPITAPFQIPRIPHPWPHLGARPKKEREGKEEVPIDPQLLEGGGEKGGDSAGVVWQREDSGGGEEGK</sequence>
<name>A0A2T2NBC4_CORCC</name>
<dbReference type="Proteomes" id="UP000240883">
    <property type="component" value="Unassembled WGS sequence"/>
</dbReference>
<accession>A0A2T2NBC4</accession>
<feature type="compositionally biased region" description="Polar residues" evidence="1">
    <location>
        <begin position="7"/>
        <end position="42"/>
    </location>
</feature>
<feature type="compositionally biased region" description="Low complexity" evidence="1">
    <location>
        <begin position="50"/>
        <end position="67"/>
    </location>
</feature>
<evidence type="ECO:0000313" key="3">
    <source>
        <dbReference type="Proteomes" id="UP000240883"/>
    </source>
</evidence>
<evidence type="ECO:0000313" key="2">
    <source>
        <dbReference type="EMBL" id="PSN62745.1"/>
    </source>
</evidence>
<organism evidence="2 3">
    <name type="scientific">Corynespora cassiicola Philippines</name>
    <dbReference type="NCBI Taxonomy" id="1448308"/>
    <lineage>
        <taxon>Eukaryota</taxon>
        <taxon>Fungi</taxon>
        <taxon>Dikarya</taxon>
        <taxon>Ascomycota</taxon>
        <taxon>Pezizomycotina</taxon>
        <taxon>Dothideomycetes</taxon>
        <taxon>Pleosporomycetidae</taxon>
        <taxon>Pleosporales</taxon>
        <taxon>Corynesporascaceae</taxon>
        <taxon>Corynespora</taxon>
    </lineage>
</organism>
<reference evidence="2 3" key="1">
    <citation type="journal article" date="2018" name="Front. Microbiol.">
        <title>Genome-Wide Analysis of Corynespora cassiicola Leaf Fall Disease Putative Effectors.</title>
        <authorList>
            <person name="Lopez D."/>
            <person name="Ribeiro S."/>
            <person name="Label P."/>
            <person name="Fumanal B."/>
            <person name="Venisse J.S."/>
            <person name="Kohler A."/>
            <person name="de Oliveira R.R."/>
            <person name="Labutti K."/>
            <person name="Lipzen A."/>
            <person name="Lail K."/>
            <person name="Bauer D."/>
            <person name="Ohm R.A."/>
            <person name="Barry K.W."/>
            <person name="Spatafora J."/>
            <person name="Grigoriev I.V."/>
            <person name="Martin F.M."/>
            <person name="Pujade-Renaud V."/>
        </authorList>
    </citation>
    <scope>NUCLEOTIDE SEQUENCE [LARGE SCALE GENOMIC DNA]</scope>
    <source>
        <strain evidence="2 3">Philippines</strain>
    </source>
</reference>
<proteinExistence type="predicted"/>
<feature type="compositionally biased region" description="Basic and acidic residues" evidence="1">
    <location>
        <begin position="98"/>
        <end position="108"/>
    </location>
</feature>
<feature type="compositionally biased region" description="Basic and acidic residues" evidence="1">
    <location>
        <begin position="131"/>
        <end position="142"/>
    </location>
</feature>
<dbReference type="OrthoDB" id="3799321at2759"/>
<dbReference type="AlphaFoldDB" id="A0A2T2NBC4"/>